<proteinExistence type="predicted"/>
<keyword evidence="3" id="KW-1133">Transmembrane helix</keyword>
<keyword evidence="3" id="KW-0472">Membrane</keyword>
<reference evidence="4" key="2">
    <citation type="submission" date="2020-06" db="EMBL/GenBank/DDBJ databases">
        <authorList>
            <person name="Ji K."/>
            <person name="Li J."/>
        </authorList>
    </citation>
    <scope>NUCLEOTIDE SEQUENCE</scope>
    <source>
        <strain evidence="4">JKM2019</strain>
        <tissue evidence="4">Whole body</tissue>
    </source>
</reference>
<evidence type="ECO:0000256" key="3">
    <source>
        <dbReference type="SAM" id="Phobius"/>
    </source>
</evidence>
<dbReference type="Pfam" id="PF17064">
    <property type="entry name" value="QVR"/>
    <property type="match status" value="1"/>
</dbReference>
<evidence type="ECO:0000256" key="1">
    <source>
        <dbReference type="ARBA" id="ARBA00022729"/>
    </source>
</evidence>
<evidence type="ECO:0000313" key="5">
    <source>
        <dbReference type="EMBL" id="KAH9491326.1"/>
    </source>
</evidence>
<evidence type="ECO:0008006" key="7">
    <source>
        <dbReference type="Google" id="ProtNLM"/>
    </source>
</evidence>
<gene>
    <name evidence="5" type="ORF">DERF_016054</name>
    <name evidence="4" type="ORF">HUG17_9791</name>
</gene>
<dbReference type="PANTHER" id="PTHR33562:SF2">
    <property type="entry name" value="PROTEIN QUIVER"/>
    <property type="match status" value="1"/>
</dbReference>
<protein>
    <recommendedName>
        <fullName evidence="7">Protein sleepless</fullName>
    </recommendedName>
</protein>
<keyword evidence="6" id="KW-1185">Reference proteome</keyword>
<dbReference type="InterPro" id="IPR050975">
    <property type="entry name" value="Sleep_regulator"/>
</dbReference>
<sequence length="166" mass="18677">MSSSSSYKFSSSQIAKMLISLMAIIMIMMPLSTMAIKCWDCNSMINKGCDDPFKPDDFAMADCSQKHLSRFPDKEGNICRKTLQKINDEYRIIRGCGYINDTFDTIPPGAEIEDQCLRRTGTFSVMVEYCICNGENGCNHATFISINNTLLLIIMLPLLIIIMMAK</sequence>
<dbReference type="EMBL" id="ASGP02000009">
    <property type="protein sequence ID" value="KAH9491326.1"/>
    <property type="molecule type" value="Genomic_DNA"/>
</dbReference>
<comment type="caution">
    <text evidence="5">The sequence shown here is derived from an EMBL/GenBank/DDBJ whole genome shotgun (WGS) entry which is preliminary data.</text>
</comment>
<dbReference type="AlphaFoldDB" id="A0A922HG68"/>
<reference evidence="4" key="3">
    <citation type="journal article" date="2021" name="World Allergy Organ. J.">
        <title>Chromosome-level assembly of Dermatophagoides farinae genome and transcriptome reveals two novel allergens Der f 37 and Der f 39.</title>
        <authorList>
            <person name="Chen J."/>
            <person name="Cai Z."/>
            <person name="Fan D."/>
            <person name="Hu J."/>
            <person name="Hou Y."/>
            <person name="He Y."/>
            <person name="Zhang Z."/>
            <person name="Zhao Z."/>
            <person name="Gao P."/>
            <person name="Hu W."/>
            <person name="Sun J."/>
            <person name="Li J."/>
            <person name="Ji K."/>
        </authorList>
    </citation>
    <scope>NUCLEOTIDE SEQUENCE</scope>
    <source>
        <strain evidence="4">JKM2019</strain>
    </source>
</reference>
<dbReference type="Proteomes" id="UP000790347">
    <property type="component" value="Unassembled WGS sequence"/>
</dbReference>
<evidence type="ECO:0000313" key="6">
    <source>
        <dbReference type="Proteomes" id="UP000790347"/>
    </source>
</evidence>
<dbReference type="GO" id="GO:0030431">
    <property type="term" value="P:sleep"/>
    <property type="evidence" value="ECO:0007669"/>
    <property type="project" value="InterPro"/>
</dbReference>
<evidence type="ECO:0000256" key="2">
    <source>
        <dbReference type="ARBA" id="ARBA00023180"/>
    </source>
</evidence>
<dbReference type="Proteomes" id="UP000828236">
    <property type="component" value="Unassembled WGS sequence"/>
</dbReference>
<accession>A0A922HG68</accession>
<reference evidence="5" key="4">
    <citation type="journal article" date="2022" name="Res Sq">
        <title>Comparative Genomics Reveals Insights into the Divergent Evolution of Astigmatic Mites and Household Pest Adaptations.</title>
        <authorList>
            <person name="Xiong Q."/>
            <person name="Wan A.T.-Y."/>
            <person name="Liu X.-Y."/>
            <person name="Fung C.S.-H."/>
            <person name="Xiao X."/>
            <person name="Malainual N."/>
            <person name="Hou J."/>
            <person name="Wang L."/>
            <person name="Wang M."/>
            <person name="Yang K."/>
            <person name="Cui Y."/>
            <person name="Leung E."/>
            <person name="Nong W."/>
            <person name="Shin S.-K."/>
            <person name="Au S."/>
            <person name="Jeong K.Y."/>
            <person name="Chew F.T."/>
            <person name="Hui J."/>
            <person name="Leung T.F."/>
            <person name="Tungtrongchitr A."/>
            <person name="Zhong N."/>
            <person name="Liu Z."/>
            <person name="Tsui S."/>
        </authorList>
    </citation>
    <scope>NUCLEOTIDE SEQUENCE</scope>
    <source>
        <strain evidence="5">Derf</strain>
        <tissue evidence="5">Whole organism</tissue>
    </source>
</reference>
<evidence type="ECO:0000313" key="4">
    <source>
        <dbReference type="EMBL" id="KAH7643100.1"/>
    </source>
</evidence>
<dbReference type="PANTHER" id="PTHR33562">
    <property type="entry name" value="ATILLA, ISOFORM B-RELATED-RELATED"/>
    <property type="match status" value="1"/>
</dbReference>
<keyword evidence="3" id="KW-0812">Transmembrane</keyword>
<feature type="transmembrane region" description="Helical" evidence="3">
    <location>
        <begin position="143"/>
        <end position="165"/>
    </location>
</feature>
<organism evidence="5 6">
    <name type="scientific">Dermatophagoides farinae</name>
    <name type="common">American house dust mite</name>
    <dbReference type="NCBI Taxonomy" id="6954"/>
    <lineage>
        <taxon>Eukaryota</taxon>
        <taxon>Metazoa</taxon>
        <taxon>Ecdysozoa</taxon>
        <taxon>Arthropoda</taxon>
        <taxon>Chelicerata</taxon>
        <taxon>Arachnida</taxon>
        <taxon>Acari</taxon>
        <taxon>Acariformes</taxon>
        <taxon>Sarcoptiformes</taxon>
        <taxon>Astigmata</taxon>
        <taxon>Psoroptidia</taxon>
        <taxon>Analgoidea</taxon>
        <taxon>Pyroglyphidae</taxon>
        <taxon>Dermatophagoidinae</taxon>
        <taxon>Dermatophagoides</taxon>
    </lineage>
</organism>
<keyword evidence="2" id="KW-0325">Glycoprotein</keyword>
<dbReference type="GO" id="GO:0032222">
    <property type="term" value="P:regulation of synaptic transmission, cholinergic"/>
    <property type="evidence" value="ECO:0007669"/>
    <property type="project" value="InterPro"/>
</dbReference>
<reference evidence="5" key="1">
    <citation type="submission" date="2013-05" db="EMBL/GenBank/DDBJ databases">
        <authorList>
            <person name="Yim A.K.Y."/>
            <person name="Chan T.F."/>
            <person name="Ji K.M."/>
            <person name="Liu X.Y."/>
            <person name="Zhou J.W."/>
            <person name="Li R.Q."/>
            <person name="Yang K.Y."/>
            <person name="Li J."/>
            <person name="Li M."/>
            <person name="Law P.T.W."/>
            <person name="Wu Y.L."/>
            <person name="Cai Z.L."/>
            <person name="Qin H."/>
            <person name="Bao Y."/>
            <person name="Leung R.K.K."/>
            <person name="Ng P.K.S."/>
            <person name="Zou J."/>
            <person name="Zhong X.J."/>
            <person name="Ran P.X."/>
            <person name="Zhong N.S."/>
            <person name="Liu Z.G."/>
            <person name="Tsui S.K.W."/>
        </authorList>
    </citation>
    <scope>NUCLEOTIDE SEQUENCE</scope>
    <source>
        <strain evidence="5">Derf</strain>
        <tissue evidence="5">Whole organism</tissue>
    </source>
</reference>
<dbReference type="EMBL" id="SDOV01000003">
    <property type="protein sequence ID" value="KAH7643100.1"/>
    <property type="molecule type" value="Genomic_DNA"/>
</dbReference>
<name>A0A922HG68_DERFA</name>
<dbReference type="InterPro" id="IPR031424">
    <property type="entry name" value="QVR-like"/>
</dbReference>
<dbReference type="OrthoDB" id="6083863at2759"/>
<keyword evidence="1" id="KW-0732">Signal</keyword>